<evidence type="ECO:0000313" key="4">
    <source>
        <dbReference type="EMBL" id="CAA2956267.1"/>
    </source>
</evidence>
<protein>
    <submittedName>
        <fullName evidence="4">Wall-associated receptor kinase 4</fullName>
    </submittedName>
</protein>
<evidence type="ECO:0000313" key="5">
    <source>
        <dbReference type="Proteomes" id="UP000594638"/>
    </source>
</evidence>
<evidence type="ECO:0000256" key="1">
    <source>
        <dbReference type="ARBA" id="ARBA00022741"/>
    </source>
</evidence>
<dbReference type="OrthoDB" id="4062651at2759"/>
<dbReference type="Gene3D" id="1.10.510.10">
    <property type="entry name" value="Transferase(Phosphotransferase) domain 1"/>
    <property type="match status" value="1"/>
</dbReference>
<dbReference type="Gramene" id="OE9A031813T1">
    <property type="protein sequence ID" value="OE9A031813C1"/>
    <property type="gene ID" value="OE9A031813"/>
</dbReference>
<dbReference type="PANTHER" id="PTHR27005">
    <property type="entry name" value="WALL-ASSOCIATED RECEPTOR KINASE-LIKE 21"/>
    <property type="match status" value="1"/>
</dbReference>
<accession>A0A8S0PXM1</accession>
<dbReference type="InterPro" id="IPR045274">
    <property type="entry name" value="WAK-like"/>
</dbReference>
<dbReference type="GO" id="GO:0004674">
    <property type="term" value="F:protein serine/threonine kinase activity"/>
    <property type="evidence" value="ECO:0007669"/>
    <property type="project" value="TreeGrafter"/>
</dbReference>
<keyword evidence="4" id="KW-0808">Transferase</keyword>
<dbReference type="Pfam" id="PF00069">
    <property type="entry name" value="Pkinase"/>
    <property type="match status" value="1"/>
</dbReference>
<comment type="caution">
    <text evidence="4">The sequence shown here is derived from an EMBL/GenBank/DDBJ whole genome shotgun (WGS) entry which is preliminary data.</text>
</comment>
<sequence length="170" mass="18972">MVQGTFGYLDPEYFQTNQLIEKSDVYSFGVVLVELLTGKKALSYDRPEEERNLANYFLLMLKQGNLFQVLDDNIVHEGNSEQLISVAKLTKRCLYVRGDDRSSMKEVAMELEGLRLSGKHSWAQTDPNAEEMESLVSVELKTFVNGEGNGTSAVYDSMGDHIVLPVGGGR</sequence>
<dbReference type="AlphaFoldDB" id="A0A8S0PXM1"/>
<name>A0A8S0PXM1_OLEEU</name>
<dbReference type="SUPFAM" id="SSF56112">
    <property type="entry name" value="Protein kinase-like (PK-like)"/>
    <property type="match status" value="1"/>
</dbReference>
<dbReference type="InterPro" id="IPR000719">
    <property type="entry name" value="Prot_kinase_dom"/>
</dbReference>
<keyword evidence="5" id="KW-1185">Reference proteome</keyword>
<gene>
    <name evidence="4" type="ORF">OLEA9_A031813</name>
</gene>
<evidence type="ECO:0000256" key="2">
    <source>
        <dbReference type="ARBA" id="ARBA00022840"/>
    </source>
</evidence>
<dbReference type="PROSITE" id="PS50011">
    <property type="entry name" value="PROTEIN_KINASE_DOM"/>
    <property type="match status" value="1"/>
</dbReference>
<dbReference type="Proteomes" id="UP000594638">
    <property type="component" value="Unassembled WGS sequence"/>
</dbReference>
<feature type="domain" description="Protein kinase" evidence="3">
    <location>
        <begin position="1"/>
        <end position="123"/>
    </location>
</feature>
<proteinExistence type="predicted"/>
<dbReference type="GO" id="GO:0007166">
    <property type="term" value="P:cell surface receptor signaling pathway"/>
    <property type="evidence" value="ECO:0007669"/>
    <property type="project" value="InterPro"/>
</dbReference>
<dbReference type="EMBL" id="CACTIH010000181">
    <property type="protein sequence ID" value="CAA2956267.1"/>
    <property type="molecule type" value="Genomic_DNA"/>
</dbReference>
<dbReference type="PANTHER" id="PTHR27005:SF468">
    <property type="entry name" value="OS01G0310500 PROTEIN"/>
    <property type="match status" value="1"/>
</dbReference>
<keyword evidence="1" id="KW-0547">Nucleotide-binding</keyword>
<dbReference type="GO" id="GO:0005524">
    <property type="term" value="F:ATP binding"/>
    <property type="evidence" value="ECO:0007669"/>
    <property type="project" value="UniProtKB-KW"/>
</dbReference>
<organism evidence="4 5">
    <name type="scientific">Olea europaea subsp. europaea</name>
    <dbReference type="NCBI Taxonomy" id="158383"/>
    <lineage>
        <taxon>Eukaryota</taxon>
        <taxon>Viridiplantae</taxon>
        <taxon>Streptophyta</taxon>
        <taxon>Embryophyta</taxon>
        <taxon>Tracheophyta</taxon>
        <taxon>Spermatophyta</taxon>
        <taxon>Magnoliopsida</taxon>
        <taxon>eudicotyledons</taxon>
        <taxon>Gunneridae</taxon>
        <taxon>Pentapetalae</taxon>
        <taxon>asterids</taxon>
        <taxon>lamiids</taxon>
        <taxon>Lamiales</taxon>
        <taxon>Oleaceae</taxon>
        <taxon>Oleeae</taxon>
        <taxon>Olea</taxon>
    </lineage>
</organism>
<keyword evidence="4" id="KW-0675">Receptor</keyword>
<dbReference type="InterPro" id="IPR011009">
    <property type="entry name" value="Kinase-like_dom_sf"/>
</dbReference>
<keyword evidence="4" id="KW-0418">Kinase</keyword>
<dbReference type="GO" id="GO:0005886">
    <property type="term" value="C:plasma membrane"/>
    <property type="evidence" value="ECO:0007669"/>
    <property type="project" value="TreeGrafter"/>
</dbReference>
<keyword evidence="2" id="KW-0067">ATP-binding</keyword>
<reference evidence="4 5" key="1">
    <citation type="submission" date="2019-12" db="EMBL/GenBank/DDBJ databases">
        <authorList>
            <person name="Alioto T."/>
            <person name="Alioto T."/>
            <person name="Gomez Garrido J."/>
        </authorList>
    </citation>
    <scope>NUCLEOTIDE SEQUENCE [LARGE SCALE GENOMIC DNA]</scope>
</reference>
<evidence type="ECO:0000259" key="3">
    <source>
        <dbReference type="PROSITE" id="PS50011"/>
    </source>
</evidence>